<keyword evidence="2" id="KW-1133">Transmembrane helix</keyword>
<reference evidence="3 4" key="1">
    <citation type="journal article" date="2013" name="Nature">
        <title>Anaerobic oxidation of methane coupled to nitrate reduction in a novel archaeal lineage.</title>
        <authorList>
            <person name="Haroon M.F."/>
            <person name="Hu S."/>
            <person name="Shi Y."/>
            <person name="Imelfort M."/>
            <person name="Keller J."/>
            <person name="Hugenholtz P."/>
            <person name="Yuan Z."/>
            <person name="Tyson G.W."/>
        </authorList>
    </citation>
    <scope>NUCLEOTIDE SEQUENCE [LARGE SCALE GENOMIC DNA]</scope>
    <source>
        <strain evidence="3 4">ANME-2d</strain>
    </source>
</reference>
<dbReference type="Gene3D" id="2.60.40.420">
    <property type="entry name" value="Cupredoxins - blue copper proteins"/>
    <property type="match status" value="4"/>
</dbReference>
<evidence type="ECO:0000256" key="1">
    <source>
        <dbReference type="ARBA" id="ARBA00022723"/>
    </source>
</evidence>
<sequence>MKTENVISKSNEGEKTAGRLPAETRIKKFARFLSFSIIVISMLPLSISGAGALAQCERTITADVVALDQPFFYNRLGAWNPAGMIYALRRDVVDASGVPLTDGGAAVPGAVSLRPDKRPRPIVLRMNVGDCLEINFTNLLAPDPIGDQPATRNASIHVLGMQLVNNISDDGSNVGTNPDSLVAPGGNAKYTIFAERENTYLLYSTGATTGGEGDGGSLAFGLFGAINVEPRGAEWYRSQLTAAELQLATTGTTPDGQPIINYDSVYPNTEPFKSEGKAGLPIIRMTRDVGGIEEIVHSDINAIITGPNRDNFPKGTYLPNPVNVPLKSDEKRSRNEPFREFTVIFHDEIFALQAFPQFQDPVLEHTLHGVRDGFAINYGAGGAGAEILANRLGVGPMFDCVECKYEEFFLTSWAVGDPAMVVDIPANAVDKSGKLIPGPKATRTLYPDDPSNVFPSYIGDHVKIRNLHAGPKEHHLFHLHAQQWLFTPDSDNSTYLDGQMVGPGSGYTYEIAYNGAGNRNKQVGDAIFHCHFYPHFAQGMWALWRIQDVFESGTALDEDGNPTPGSRAYPDAEIKNGTPIPATVPIPGRPMAPMPGAQVQIINGQINITPLPDKGEIGNPGYPFFIPGLAGHRPPKPPLDTLDDGGLPRHIIVSGEADSVQNRLDFSKELRKATAIALPEEGTPAELAAMAYHSNRTHQSFRTDGTPAYFFTNGRPPVPGAPYADPCVDDYGKAAGAPRNYSAAVIQLDLVMNKVGWHFPQSRIITLWGDVNATLNGTRPPEPFFFRANTNDCINFNHTNLVPKEYELDDYQVRTPTDIIGQHIHLVKFDVTSSDGSANGWNYEDGTFSPGEVIERIDAIKAAGGSWIPVQGGPNREDLEPRPHPFFGESIGGLSALGAQTTIQRWYADNVLNNRGEDRTLRTAFSHDHFSPSTAQQTGLYASLLVEPEKSTWRNSETGEILGTRFDGGPTSWRADILTKDKKNSYREFAFQFADFQPAYKAGGGLDENGNPIPDPENVINPPAREEVGLPFLLARPDKCPGGVPLPCPEAISADDIGTMTVNYRNEPVALRVLNAATSTQASGPAGDLSFAFQSRTDRAIPQLNTQFGDTPYPPLTAGVQPGDPFTPILRAYENDSVQIRIQVGAHEEGHNTNIHGIRWLQEPSDPNSGYRNSQAMGIDDHFEFVVPPLSAVKGNTPFADYMYQTGSASDDLWNGLWGIMRAYNGGTGLQPDLLTLPSNPGGKAPPNRNPRDFSGVCPRNAPSRKLSITAVTAQQVLPGGTLVYNNRTENGGALNDPTAILYINTRDIDKKTGKLKPGVPVEPLILRANAGDCIDVTLTNNLPETLPDLAGFSTLPMIVENFNANQVAPSNQVGLHPQLLEYDITSSDGANAGFNDVQTVGPGGVAKYRWYAGKITVNPDGTRVATPVEFGATNLISSDPIKHSSKGAIGALIIEPQGSNWTEDADSRASATVTLPDGTGFREFVLLFQDDVNLRFGSDVTLPFSKTISRMFAAGDAVPNLAEEEDPEDSGQKALNYRTEPIWKRMGFAPDADLEFTRTFDFSNALSNAQVGGDPVTPVFTARAGTQVRFRILEPGGHARNHVFQVHGHIWEREPYTNNSTKIGDNPLSQWIGAQEGHGPSDHFDIVLKNGAGGAFNVTGDYLYRNQASFAFDGGQWGILRVTP</sequence>
<dbReference type="GO" id="GO:0005507">
    <property type="term" value="F:copper ion binding"/>
    <property type="evidence" value="ECO:0007669"/>
    <property type="project" value="InterPro"/>
</dbReference>
<dbReference type="SUPFAM" id="SSF49503">
    <property type="entry name" value="Cupredoxins"/>
    <property type="match status" value="4"/>
</dbReference>
<keyword evidence="2" id="KW-0812">Transmembrane</keyword>
<evidence type="ECO:0000256" key="2">
    <source>
        <dbReference type="SAM" id="Phobius"/>
    </source>
</evidence>
<organism evidence="3 4">
    <name type="scientific">Candidatus Methanoperedens nitratireducens</name>
    <dbReference type="NCBI Taxonomy" id="1392998"/>
    <lineage>
        <taxon>Archaea</taxon>
        <taxon>Methanobacteriati</taxon>
        <taxon>Methanobacteriota</taxon>
        <taxon>Stenosarchaea group</taxon>
        <taxon>Methanomicrobia</taxon>
        <taxon>Methanosarcinales</taxon>
        <taxon>ANME-2 cluster</taxon>
        <taxon>Candidatus Methanoperedentaceae</taxon>
        <taxon>Candidatus Methanoperedens</taxon>
    </lineage>
</organism>
<gene>
    <name evidence="3" type="ORF">ANME2D_00649</name>
</gene>
<keyword evidence="1" id="KW-0479">Metal-binding</keyword>
<evidence type="ECO:0000313" key="3">
    <source>
        <dbReference type="EMBL" id="KCZ73578.1"/>
    </source>
</evidence>
<dbReference type="EMBL" id="JMIY01000001">
    <property type="protein sequence ID" value="KCZ73578.1"/>
    <property type="molecule type" value="Genomic_DNA"/>
</dbReference>
<accession>A0A062VAP4</accession>
<dbReference type="PATRIC" id="fig|1392998.3.peg.258"/>
<dbReference type="InterPro" id="IPR008972">
    <property type="entry name" value="Cupredoxin"/>
</dbReference>
<name>A0A062VAP4_9EURY</name>
<proteinExistence type="predicted"/>
<protein>
    <recommendedName>
        <fullName evidence="5">Multicopper oxidase</fullName>
    </recommendedName>
</protein>
<keyword evidence="2" id="KW-0472">Membrane</keyword>
<dbReference type="Proteomes" id="UP000027153">
    <property type="component" value="Unassembled WGS sequence"/>
</dbReference>
<evidence type="ECO:0000313" key="4">
    <source>
        <dbReference type="Proteomes" id="UP000027153"/>
    </source>
</evidence>
<dbReference type="PROSITE" id="PS00080">
    <property type="entry name" value="MULTICOPPER_OXIDASE2"/>
    <property type="match status" value="1"/>
</dbReference>
<dbReference type="RefSeq" id="WP_241763295.1">
    <property type="nucleotide sequence ID" value="NZ_JMIY01000001.1"/>
</dbReference>
<keyword evidence="4" id="KW-1185">Reference proteome</keyword>
<evidence type="ECO:0008006" key="5">
    <source>
        <dbReference type="Google" id="ProtNLM"/>
    </source>
</evidence>
<comment type="caution">
    <text evidence="3">The sequence shown here is derived from an EMBL/GenBank/DDBJ whole genome shotgun (WGS) entry which is preliminary data.</text>
</comment>
<feature type="transmembrane region" description="Helical" evidence="2">
    <location>
        <begin position="32"/>
        <end position="54"/>
    </location>
</feature>
<dbReference type="InterPro" id="IPR002355">
    <property type="entry name" value="Cu_oxidase_Cu_BS"/>
</dbReference>